<reference evidence="10 11" key="1">
    <citation type="journal article" date="2024" name="Nat. Commun.">
        <title>Phylogenomics reveals the evolutionary origins of lichenization in chlorophyte algae.</title>
        <authorList>
            <person name="Puginier C."/>
            <person name="Libourel C."/>
            <person name="Otte J."/>
            <person name="Skaloud P."/>
            <person name="Haon M."/>
            <person name="Grisel S."/>
            <person name="Petersen M."/>
            <person name="Berrin J.G."/>
            <person name="Delaux P.M."/>
            <person name="Dal Grande F."/>
            <person name="Keller J."/>
        </authorList>
    </citation>
    <scope>NUCLEOTIDE SEQUENCE [LARGE SCALE GENOMIC DNA]</scope>
    <source>
        <strain evidence="10 11">SAG 2523</strain>
    </source>
</reference>
<evidence type="ECO:0000256" key="3">
    <source>
        <dbReference type="ARBA" id="ARBA00022692"/>
    </source>
</evidence>
<proteinExistence type="predicted"/>
<evidence type="ECO:0000256" key="2">
    <source>
        <dbReference type="ARBA" id="ARBA00022448"/>
    </source>
</evidence>
<evidence type="ECO:0000259" key="8">
    <source>
        <dbReference type="Pfam" id="PF01061"/>
    </source>
</evidence>
<dbReference type="InterPro" id="IPR003439">
    <property type="entry name" value="ABC_transporter-like_ATP-bd"/>
</dbReference>
<keyword evidence="11" id="KW-1185">Reference proteome</keyword>
<feature type="transmembrane region" description="Helical" evidence="6">
    <location>
        <begin position="283"/>
        <end position="301"/>
    </location>
</feature>
<dbReference type="SUPFAM" id="SSF52540">
    <property type="entry name" value="P-loop containing nucleoside triphosphate hydrolases"/>
    <property type="match status" value="1"/>
</dbReference>
<dbReference type="PANTHER" id="PTHR19241">
    <property type="entry name" value="ATP-BINDING CASSETTE TRANSPORTER"/>
    <property type="match status" value="1"/>
</dbReference>
<evidence type="ECO:0008006" key="12">
    <source>
        <dbReference type="Google" id="ProtNLM"/>
    </source>
</evidence>
<evidence type="ECO:0000256" key="1">
    <source>
        <dbReference type="ARBA" id="ARBA00004141"/>
    </source>
</evidence>
<feature type="domain" description="CDR ABC transporter" evidence="9">
    <location>
        <begin position="347"/>
        <end position="393"/>
    </location>
</feature>
<feature type="domain" description="ABC transporter" evidence="7">
    <location>
        <begin position="1"/>
        <end position="137"/>
    </location>
</feature>
<dbReference type="Pfam" id="PF00005">
    <property type="entry name" value="ABC_tran"/>
    <property type="match status" value="1"/>
</dbReference>
<keyword evidence="3 6" id="KW-0812">Transmembrane</keyword>
<dbReference type="AlphaFoldDB" id="A0AAW1T5C5"/>
<feature type="domain" description="ABC-2 type transporter transmembrane" evidence="8">
    <location>
        <begin position="287"/>
        <end position="329"/>
    </location>
</feature>
<dbReference type="Pfam" id="PF01061">
    <property type="entry name" value="ABC2_membrane"/>
    <property type="match status" value="2"/>
</dbReference>
<sequence length="394" mass="44047">MGGSGAGKTTLMDVIAGRKTQGKITGDILVNGYPKDQKSWSRVVGYVEQMDIHSAQATVHEALIFSARMRLDQAVSNQQVTEYVEDVLTIMELDTIRGLLVGIPGQDGLSVEQRKRLTIAVELVANPSIVFMDEPTSGLDARAAAIVMRCIKNVSRSGRSILVTIHQPSIEIFETFDSLVLLQRGGRLIYLGPLGVESCQLVDYLRAQPGAKVGDVQNVLGVLYSSTIFQGNFNYMTVLPVVAYERAVFYRERSSSMYAAGPYSSATGKPALLPYIRPYRSLCFARILLLWSMFNGFMIPYPQMPQGWKWLNRICPPTWVIYALSINQLGDKEQELTGFGTGSATPITIKAWLKSYFGYEYDFRWYCVLIIFAFVVAFRVLAVMAVRYISFQKR</sequence>
<feature type="transmembrane region" description="Helical" evidence="6">
    <location>
        <begin position="363"/>
        <end position="389"/>
    </location>
</feature>
<dbReference type="Pfam" id="PF06422">
    <property type="entry name" value="PDR_CDR"/>
    <property type="match status" value="1"/>
</dbReference>
<keyword evidence="2" id="KW-0813">Transport</keyword>
<dbReference type="InterPro" id="IPR013525">
    <property type="entry name" value="ABC2_TM"/>
</dbReference>
<evidence type="ECO:0000256" key="5">
    <source>
        <dbReference type="ARBA" id="ARBA00023136"/>
    </source>
</evidence>
<keyword evidence="4 6" id="KW-1133">Transmembrane helix</keyword>
<dbReference type="Proteomes" id="UP001485043">
    <property type="component" value="Unassembled WGS sequence"/>
</dbReference>
<dbReference type="GO" id="GO:0016887">
    <property type="term" value="F:ATP hydrolysis activity"/>
    <property type="evidence" value="ECO:0007669"/>
    <property type="project" value="InterPro"/>
</dbReference>
<comment type="caution">
    <text evidence="10">The sequence shown here is derived from an EMBL/GenBank/DDBJ whole genome shotgun (WGS) entry which is preliminary data.</text>
</comment>
<dbReference type="GO" id="GO:0016020">
    <property type="term" value="C:membrane"/>
    <property type="evidence" value="ECO:0007669"/>
    <property type="project" value="UniProtKB-SubCell"/>
</dbReference>
<dbReference type="InterPro" id="IPR027417">
    <property type="entry name" value="P-loop_NTPase"/>
</dbReference>
<evidence type="ECO:0000259" key="9">
    <source>
        <dbReference type="Pfam" id="PF06422"/>
    </source>
</evidence>
<dbReference type="GO" id="GO:0005524">
    <property type="term" value="F:ATP binding"/>
    <property type="evidence" value="ECO:0007669"/>
    <property type="project" value="InterPro"/>
</dbReference>
<dbReference type="GO" id="GO:0071944">
    <property type="term" value="C:cell periphery"/>
    <property type="evidence" value="ECO:0007669"/>
    <property type="project" value="UniProtKB-ARBA"/>
</dbReference>
<protein>
    <recommendedName>
        <fullName evidence="12">ABC transporter domain-containing protein</fullName>
    </recommendedName>
</protein>
<evidence type="ECO:0000313" key="11">
    <source>
        <dbReference type="Proteomes" id="UP001485043"/>
    </source>
</evidence>
<organism evidence="10 11">
    <name type="scientific">Apatococcus fuscideae</name>
    <dbReference type="NCBI Taxonomy" id="2026836"/>
    <lineage>
        <taxon>Eukaryota</taxon>
        <taxon>Viridiplantae</taxon>
        <taxon>Chlorophyta</taxon>
        <taxon>core chlorophytes</taxon>
        <taxon>Trebouxiophyceae</taxon>
        <taxon>Chlorellales</taxon>
        <taxon>Chlorellaceae</taxon>
        <taxon>Apatococcus</taxon>
    </lineage>
</organism>
<comment type="subcellular location">
    <subcellularLocation>
        <location evidence="1">Membrane</location>
        <topology evidence="1">Multi-pass membrane protein</topology>
    </subcellularLocation>
</comment>
<evidence type="ECO:0000313" key="10">
    <source>
        <dbReference type="EMBL" id="KAK9864216.1"/>
    </source>
</evidence>
<gene>
    <name evidence="10" type="ORF">WJX84_004371</name>
</gene>
<dbReference type="InterPro" id="IPR010929">
    <property type="entry name" value="PDR_CDR_ABC"/>
</dbReference>
<dbReference type="GO" id="GO:0140359">
    <property type="term" value="F:ABC-type transporter activity"/>
    <property type="evidence" value="ECO:0007669"/>
    <property type="project" value="InterPro"/>
</dbReference>
<evidence type="ECO:0000259" key="7">
    <source>
        <dbReference type="Pfam" id="PF00005"/>
    </source>
</evidence>
<evidence type="ECO:0000256" key="6">
    <source>
        <dbReference type="SAM" id="Phobius"/>
    </source>
</evidence>
<feature type="domain" description="ABC-2 type transporter transmembrane" evidence="8">
    <location>
        <begin position="213"/>
        <end position="265"/>
    </location>
</feature>
<accession>A0AAW1T5C5</accession>
<keyword evidence="5 6" id="KW-0472">Membrane</keyword>
<evidence type="ECO:0000256" key="4">
    <source>
        <dbReference type="ARBA" id="ARBA00022989"/>
    </source>
</evidence>
<name>A0AAW1T5C5_9CHLO</name>
<dbReference type="Gene3D" id="3.40.50.300">
    <property type="entry name" value="P-loop containing nucleotide triphosphate hydrolases"/>
    <property type="match status" value="1"/>
</dbReference>
<dbReference type="EMBL" id="JALJOV010000379">
    <property type="protein sequence ID" value="KAK9864216.1"/>
    <property type="molecule type" value="Genomic_DNA"/>
</dbReference>